<evidence type="ECO:0000256" key="3">
    <source>
        <dbReference type="SAM" id="MobiDB-lite"/>
    </source>
</evidence>
<keyword evidence="2" id="KW-0687">Ribonucleoprotein</keyword>
<proteinExistence type="predicted"/>
<dbReference type="Ensembl" id="ENSZALT00000000148.1">
    <property type="protein sequence ID" value="ENSZALP00000000093.1"/>
    <property type="gene ID" value="ENSZALG00000000111.1"/>
</dbReference>
<dbReference type="GO" id="GO:0005840">
    <property type="term" value="C:ribosome"/>
    <property type="evidence" value="ECO:0007669"/>
    <property type="project" value="UniProtKB-KW"/>
</dbReference>
<name>A0A8D2LYQ5_ZONAL</name>
<sequence>MPSRLRDTLKKHPRGHGNASGTQHQDELWQKMLNYMKNEARLAAVTDIMHSGYYKVLGKGKLHKQLPIAKANFSEEV</sequence>
<reference evidence="4" key="2">
    <citation type="submission" date="2025-09" db="UniProtKB">
        <authorList>
            <consortium name="Ensembl"/>
        </authorList>
    </citation>
    <scope>IDENTIFICATION</scope>
</reference>
<evidence type="ECO:0000256" key="2">
    <source>
        <dbReference type="ARBA" id="ARBA00023274"/>
    </source>
</evidence>
<feature type="compositionally biased region" description="Basic and acidic residues" evidence="3">
    <location>
        <begin position="1"/>
        <end position="10"/>
    </location>
</feature>
<dbReference type="AlphaFoldDB" id="A0A8D2LYQ5"/>
<evidence type="ECO:0000313" key="5">
    <source>
        <dbReference type="Proteomes" id="UP000694413"/>
    </source>
</evidence>
<evidence type="ECO:0000313" key="4">
    <source>
        <dbReference type="Ensembl" id="ENSZALP00000000093.1"/>
    </source>
</evidence>
<keyword evidence="5" id="KW-1185">Reference proteome</keyword>
<dbReference type="Proteomes" id="UP000694413">
    <property type="component" value="Unassembled WGS sequence"/>
</dbReference>
<protein>
    <submittedName>
        <fullName evidence="4">Uncharacterized protein</fullName>
    </submittedName>
</protein>
<organism evidence="4 5">
    <name type="scientific">Zonotrichia albicollis</name>
    <name type="common">White-throated sparrow</name>
    <name type="synonym">Fringilla albicollis</name>
    <dbReference type="NCBI Taxonomy" id="44394"/>
    <lineage>
        <taxon>Eukaryota</taxon>
        <taxon>Metazoa</taxon>
        <taxon>Chordata</taxon>
        <taxon>Craniata</taxon>
        <taxon>Vertebrata</taxon>
        <taxon>Euteleostomi</taxon>
        <taxon>Archelosauria</taxon>
        <taxon>Archosauria</taxon>
        <taxon>Dinosauria</taxon>
        <taxon>Saurischia</taxon>
        <taxon>Theropoda</taxon>
        <taxon>Coelurosauria</taxon>
        <taxon>Aves</taxon>
        <taxon>Neognathae</taxon>
        <taxon>Neoaves</taxon>
        <taxon>Telluraves</taxon>
        <taxon>Australaves</taxon>
        <taxon>Passeriformes</taxon>
        <taxon>Passerellidae</taxon>
        <taxon>Zonotrichia</taxon>
    </lineage>
</organism>
<dbReference type="GO" id="GO:1990904">
    <property type="term" value="C:ribonucleoprotein complex"/>
    <property type="evidence" value="ECO:0007669"/>
    <property type="project" value="UniProtKB-KW"/>
</dbReference>
<feature type="region of interest" description="Disordered" evidence="3">
    <location>
        <begin position="1"/>
        <end position="25"/>
    </location>
</feature>
<dbReference type="InterPro" id="IPR036227">
    <property type="entry name" value="Ribosomal_uL15/eL18_sf"/>
</dbReference>
<reference evidence="4" key="1">
    <citation type="submission" date="2025-08" db="UniProtKB">
        <authorList>
            <consortium name="Ensembl"/>
        </authorList>
    </citation>
    <scope>IDENTIFICATION</scope>
</reference>
<accession>A0A8D2LYQ5</accession>
<keyword evidence="1" id="KW-0689">Ribosomal protein</keyword>
<dbReference type="SUPFAM" id="SSF52080">
    <property type="entry name" value="Ribosomal proteins L15p and L18e"/>
    <property type="match status" value="1"/>
</dbReference>
<evidence type="ECO:0000256" key="1">
    <source>
        <dbReference type="ARBA" id="ARBA00022980"/>
    </source>
</evidence>
<dbReference type="Gene3D" id="3.100.10.10">
    <property type="match status" value="1"/>
</dbReference>